<protein>
    <submittedName>
        <fullName evidence="2">Putative secreted protein</fullName>
    </submittedName>
</protein>
<name>A0A6B0V391_IXORI</name>
<organism evidence="2">
    <name type="scientific">Ixodes ricinus</name>
    <name type="common">Common tick</name>
    <name type="synonym">Acarus ricinus</name>
    <dbReference type="NCBI Taxonomy" id="34613"/>
    <lineage>
        <taxon>Eukaryota</taxon>
        <taxon>Metazoa</taxon>
        <taxon>Ecdysozoa</taxon>
        <taxon>Arthropoda</taxon>
        <taxon>Chelicerata</taxon>
        <taxon>Arachnida</taxon>
        <taxon>Acari</taxon>
        <taxon>Parasitiformes</taxon>
        <taxon>Ixodida</taxon>
        <taxon>Ixodoidea</taxon>
        <taxon>Ixodidae</taxon>
        <taxon>Ixodinae</taxon>
        <taxon>Ixodes</taxon>
    </lineage>
</organism>
<evidence type="ECO:0000313" key="2">
    <source>
        <dbReference type="EMBL" id="MXU96285.1"/>
    </source>
</evidence>
<dbReference type="EMBL" id="GIFC01014202">
    <property type="protein sequence ID" value="MXU96285.1"/>
    <property type="molecule type" value="Transcribed_RNA"/>
</dbReference>
<dbReference type="AlphaFoldDB" id="A0A6B0V391"/>
<feature type="signal peptide" evidence="1">
    <location>
        <begin position="1"/>
        <end position="25"/>
    </location>
</feature>
<sequence>MIGPACRWLCLCHFLLRCCLSPARCRRPMVPGMRPQQLRLAPLSVSSQVPAGDITTAIYCRDCNGYNAPRIVIMPILGQGLEMSPHHQSLMKDGRGRATLSRPLRRWRNPCAAIAIGVAHLARRNCYCPLGILEMVLCHVPDTWCRYLKHVSAFSFDIRALSWDVPFQVGCSKGEKGSISFQCLCYGIMPVKITMFSRVRPLVVFFLLGKW</sequence>
<feature type="chain" id="PRO_5025671569" evidence="1">
    <location>
        <begin position="26"/>
        <end position="211"/>
    </location>
</feature>
<evidence type="ECO:0000256" key="1">
    <source>
        <dbReference type="SAM" id="SignalP"/>
    </source>
</evidence>
<accession>A0A6B0V391</accession>
<reference evidence="2" key="1">
    <citation type="submission" date="2019-12" db="EMBL/GenBank/DDBJ databases">
        <title>An insight into the sialome of adult female Ixodes ricinus ticks feeding for 6 days.</title>
        <authorList>
            <person name="Perner J."/>
            <person name="Ribeiro J.M.C."/>
        </authorList>
    </citation>
    <scope>NUCLEOTIDE SEQUENCE</scope>
    <source>
        <strain evidence="2">Semi-engorged</strain>
        <tissue evidence="2">Salivary glands</tissue>
    </source>
</reference>
<proteinExistence type="predicted"/>
<keyword evidence="1" id="KW-0732">Signal</keyword>